<dbReference type="EnsemblMetazoa" id="XM_021044077.2">
    <property type="protein sequence ID" value="XP_020899736.1"/>
    <property type="gene ID" value="LOC110238401"/>
</dbReference>
<feature type="domain" description="NF-kappa-B essential modulator NEMO CC2-LZ" evidence="4">
    <location>
        <begin position="107"/>
        <end position="210"/>
    </location>
</feature>
<dbReference type="Gene3D" id="1.20.5.990">
    <property type="entry name" value="Nemo cc2-lz domain - 1d5 darpin complex"/>
    <property type="match status" value="1"/>
</dbReference>
<dbReference type="AlphaFoldDB" id="A0A913X6S8"/>
<accession>A0A913X6S8</accession>
<dbReference type="InterPro" id="IPR032419">
    <property type="entry name" value="CC2-LZ_dom"/>
</dbReference>
<feature type="coiled-coil region" evidence="2">
    <location>
        <begin position="88"/>
        <end position="133"/>
    </location>
</feature>
<feature type="coiled-coil region" evidence="2">
    <location>
        <begin position="172"/>
        <end position="220"/>
    </location>
</feature>
<dbReference type="GO" id="GO:0043122">
    <property type="term" value="P:regulation of canonical NF-kappaB signal transduction"/>
    <property type="evidence" value="ECO:0007669"/>
    <property type="project" value="UniProtKB-ARBA"/>
</dbReference>
<name>A0A913X6S8_EXADI</name>
<dbReference type="KEGG" id="epa:110238401"/>
<keyword evidence="6" id="KW-1185">Reference proteome</keyword>
<dbReference type="OrthoDB" id="6066489at2759"/>
<dbReference type="GO" id="GO:0006357">
    <property type="term" value="P:regulation of transcription by RNA polymerase II"/>
    <property type="evidence" value="ECO:0007669"/>
    <property type="project" value="TreeGrafter"/>
</dbReference>
<keyword evidence="1 2" id="KW-0175">Coiled coil</keyword>
<dbReference type="RefSeq" id="XP_020899736.1">
    <property type="nucleotide sequence ID" value="XM_021044077.2"/>
</dbReference>
<dbReference type="PANTHER" id="PTHR31882:SF12">
    <property type="match status" value="1"/>
</dbReference>
<proteinExistence type="predicted"/>
<dbReference type="OMA" id="FTRENEM"/>
<evidence type="ECO:0000313" key="6">
    <source>
        <dbReference type="Proteomes" id="UP000887567"/>
    </source>
</evidence>
<dbReference type="Pfam" id="PF16516">
    <property type="entry name" value="CC2-LZ"/>
    <property type="match status" value="1"/>
</dbReference>
<evidence type="ECO:0000313" key="5">
    <source>
        <dbReference type="EnsemblMetazoa" id="XP_020899736.1"/>
    </source>
</evidence>
<evidence type="ECO:0000259" key="4">
    <source>
        <dbReference type="Pfam" id="PF16516"/>
    </source>
</evidence>
<sequence length="306" mass="35704">MDSLTTTTRCAKCEELQRLYLSALKDKRTILVRLQNELEQGRKVKEELDAMRGRERQATEQKRLVENTSALSSAKNTFTKGSELERRLAEAMMVNRKWKEEYEELKEKFKTETTKLQEEVNTLRNKVEESNTHIYALESENMRLAQALSGREIARPPSDNNCEESQLIKFQMQAYKEDFSCERRDRERAQSEKDNLQEQLNSAQEIISTLTEEIEVYKTQHEGDQDEIRRLMNRQVAPQPQLQIVYPVIDQTEQTQQKRRRQQQQRRGIYTRGPTLPPPSVFYGGDVEVDQADGGTPIISDGYHTI</sequence>
<evidence type="ECO:0000256" key="2">
    <source>
        <dbReference type="SAM" id="Coils"/>
    </source>
</evidence>
<evidence type="ECO:0000256" key="1">
    <source>
        <dbReference type="ARBA" id="ARBA00023054"/>
    </source>
</evidence>
<dbReference type="GeneID" id="110238401"/>
<evidence type="ECO:0000256" key="3">
    <source>
        <dbReference type="SAM" id="MobiDB-lite"/>
    </source>
</evidence>
<dbReference type="PANTHER" id="PTHR31882">
    <property type="entry name" value="TNFAIP3-INTERACTING PROTEIN COILED COIL FAMILY MEMBER"/>
    <property type="match status" value="1"/>
</dbReference>
<dbReference type="Proteomes" id="UP000887567">
    <property type="component" value="Unplaced"/>
</dbReference>
<feature type="region of interest" description="Disordered" evidence="3">
    <location>
        <begin position="251"/>
        <end position="280"/>
    </location>
</feature>
<dbReference type="GO" id="GO:0005737">
    <property type="term" value="C:cytoplasm"/>
    <property type="evidence" value="ECO:0007669"/>
    <property type="project" value="UniProtKB-ARBA"/>
</dbReference>
<protein>
    <recommendedName>
        <fullName evidence="4">NF-kappa-B essential modulator NEMO CC2-LZ domain-containing protein</fullName>
    </recommendedName>
</protein>
<reference evidence="5" key="1">
    <citation type="submission" date="2022-11" db="UniProtKB">
        <authorList>
            <consortium name="EnsemblMetazoa"/>
        </authorList>
    </citation>
    <scope>IDENTIFICATION</scope>
</reference>
<organism evidence="5 6">
    <name type="scientific">Exaiptasia diaphana</name>
    <name type="common">Tropical sea anemone</name>
    <name type="synonym">Aiptasia pulchella</name>
    <dbReference type="NCBI Taxonomy" id="2652724"/>
    <lineage>
        <taxon>Eukaryota</taxon>
        <taxon>Metazoa</taxon>
        <taxon>Cnidaria</taxon>
        <taxon>Anthozoa</taxon>
        <taxon>Hexacorallia</taxon>
        <taxon>Actiniaria</taxon>
        <taxon>Aiptasiidae</taxon>
        <taxon>Exaiptasia</taxon>
    </lineage>
</organism>